<dbReference type="PANTHER" id="PTHR34009:SF2">
    <property type="entry name" value="PROTEIN STAR"/>
    <property type="match status" value="1"/>
</dbReference>
<keyword evidence="2" id="KW-0489">Methyltransferase</keyword>
<dbReference type="EMBL" id="CP110615">
    <property type="protein sequence ID" value="UZJ24964.1"/>
    <property type="molecule type" value="Genomic_DNA"/>
</dbReference>
<name>A0ABY6P0G0_9NOCA</name>
<keyword evidence="2" id="KW-0808">Transferase</keyword>
<dbReference type="Proteomes" id="UP001164965">
    <property type="component" value="Chromosome"/>
</dbReference>
<dbReference type="InterPro" id="IPR053202">
    <property type="entry name" value="EGF_Rcpt_Signaling_Reg"/>
</dbReference>
<accession>A0ABY6P0G0</accession>
<proteinExistence type="predicted"/>
<dbReference type="GO" id="GO:0008168">
    <property type="term" value="F:methyltransferase activity"/>
    <property type="evidence" value="ECO:0007669"/>
    <property type="project" value="UniProtKB-KW"/>
</dbReference>
<evidence type="ECO:0000313" key="2">
    <source>
        <dbReference type="EMBL" id="UZJ24964.1"/>
    </source>
</evidence>
<dbReference type="NCBIfam" id="TIGR01444">
    <property type="entry name" value="fkbM_fam"/>
    <property type="match status" value="1"/>
</dbReference>
<dbReference type="GO" id="GO:0032259">
    <property type="term" value="P:methylation"/>
    <property type="evidence" value="ECO:0007669"/>
    <property type="project" value="UniProtKB-KW"/>
</dbReference>
<feature type="domain" description="Methyltransferase FkbM" evidence="1">
    <location>
        <begin position="60"/>
        <end position="210"/>
    </location>
</feature>
<dbReference type="RefSeq" id="WP_265383070.1">
    <property type="nucleotide sequence ID" value="NZ_CP110615.1"/>
</dbReference>
<dbReference type="SUPFAM" id="SSF53335">
    <property type="entry name" value="S-adenosyl-L-methionine-dependent methyltransferases"/>
    <property type="match status" value="1"/>
</dbReference>
<dbReference type="InterPro" id="IPR029063">
    <property type="entry name" value="SAM-dependent_MTases_sf"/>
</dbReference>
<dbReference type="Gene3D" id="3.40.50.150">
    <property type="entry name" value="Vaccinia Virus protein VP39"/>
    <property type="match status" value="1"/>
</dbReference>
<evidence type="ECO:0000313" key="3">
    <source>
        <dbReference type="Proteomes" id="UP001164965"/>
    </source>
</evidence>
<reference evidence="2" key="1">
    <citation type="submission" date="2022-10" db="EMBL/GenBank/DDBJ databases">
        <title>Rhodococcus sp.75.</title>
        <authorList>
            <person name="Sun M."/>
        </authorList>
    </citation>
    <scope>NUCLEOTIDE SEQUENCE</scope>
    <source>
        <strain evidence="2">75</strain>
    </source>
</reference>
<dbReference type="PANTHER" id="PTHR34009">
    <property type="entry name" value="PROTEIN STAR"/>
    <property type="match status" value="1"/>
</dbReference>
<protein>
    <submittedName>
        <fullName evidence="2">FkbM family methyltransferase</fullName>
    </submittedName>
</protein>
<evidence type="ECO:0000259" key="1">
    <source>
        <dbReference type="Pfam" id="PF05050"/>
    </source>
</evidence>
<dbReference type="Pfam" id="PF05050">
    <property type="entry name" value="Methyltransf_21"/>
    <property type="match status" value="1"/>
</dbReference>
<sequence>MKNFPGKAVLRPWVLAARRVRRREWSLVDLAYARPSYSQFGEDFVLATLLADSPPGRYVDVGAFDPHHYSNTYLLHRRGWRGINIEPVPAHHAELARHRTKDVNLHLAIDAVPGQVQINVSGTFSGIVNDAYPWGLTGTTVAVQAQPLSTILAEHLAPGEAIDLLSVDCEGADLVVLQSHDWDRNPTRIVVVELHEAHHITELLQGKGYVLHARAGLSGVFVREDEER</sequence>
<dbReference type="InterPro" id="IPR006342">
    <property type="entry name" value="FkbM_mtfrase"/>
</dbReference>
<gene>
    <name evidence="2" type="ORF">RHODO2019_00115</name>
</gene>
<keyword evidence="3" id="KW-1185">Reference proteome</keyword>
<organism evidence="2 3">
    <name type="scientific">Rhodococcus antarcticus</name>
    <dbReference type="NCBI Taxonomy" id="2987751"/>
    <lineage>
        <taxon>Bacteria</taxon>
        <taxon>Bacillati</taxon>
        <taxon>Actinomycetota</taxon>
        <taxon>Actinomycetes</taxon>
        <taxon>Mycobacteriales</taxon>
        <taxon>Nocardiaceae</taxon>
        <taxon>Rhodococcus</taxon>
    </lineage>
</organism>